<accession>A0A2P6FB68</accession>
<dbReference type="EMBL" id="JTLV02000001">
    <property type="protein sequence ID" value="PQM30708.1"/>
    <property type="molecule type" value="Genomic_DNA"/>
</dbReference>
<evidence type="ECO:0000313" key="2">
    <source>
        <dbReference type="Proteomes" id="UP000031565"/>
    </source>
</evidence>
<evidence type="ECO:0000313" key="1">
    <source>
        <dbReference type="EMBL" id="PQM30708.1"/>
    </source>
</evidence>
<proteinExistence type="predicted"/>
<dbReference type="AlphaFoldDB" id="A0A2P6FB68"/>
<name>A0A2P6FB68_9MOLU</name>
<protein>
    <submittedName>
        <fullName evidence="1">Uncharacterized protein</fullName>
    </submittedName>
</protein>
<dbReference type="STRING" id="2138.SMSRO_v1c04630"/>
<dbReference type="Proteomes" id="UP000031565">
    <property type="component" value="Unassembled WGS sequence"/>
</dbReference>
<reference evidence="1 2" key="1">
    <citation type="journal article" date="2015" name="MBio">
        <title>Genome sequence of the Drosophila melanogaster male-killing Spiroplasma strain MSRO endosymbiont.</title>
        <authorList>
            <person name="Paredes J.C."/>
            <person name="Herren J.K."/>
            <person name="Schupfer F."/>
            <person name="Marin R."/>
            <person name="Claverol S."/>
            <person name="Kuo C.H."/>
            <person name="Lemaitre B."/>
            <person name="Beven L."/>
        </authorList>
    </citation>
    <scope>NUCLEOTIDE SEQUENCE [LARGE SCALE GENOMIC DNA]</scope>
    <source>
        <strain evidence="1 2">MSRO</strain>
    </source>
</reference>
<gene>
    <name evidence="1" type="ORF">SMSRO_SF004910</name>
</gene>
<organism evidence="1 2">
    <name type="scientific">Spiroplasma poulsonii</name>
    <dbReference type="NCBI Taxonomy" id="2138"/>
    <lineage>
        <taxon>Bacteria</taxon>
        <taxon>Bacillati</taxon>
        <taxon>Mycoplasmatota</taxon>
        <taxon>Mollicutes</taxon>
        <taxon>Entomoplasmatales</taxon>
        <taxon>Spiroplasmataceae</taxon>
        <taxon>Spiroplasma</taxon>
    </lineage>
</organism>
<keyword evidence="2" id="KW-1185">Reference proteome</keyword>
<comment type="caution">
    <text evidence="1">The sequence shown here is derived from an EMBL/GenBank/DDBJ whole genome shotgun (WGS) entry which is preliminary data.</text>
</comment>
<sequence>MLGIWIFFVKRKCQICHSILNKKFVGKLYFKLNICSMQCNRNRVDLSNVSETKL</sequence>